<keyword evidence="2" id="KW-0732">Signal</keyword>
<name>A0A4Q4ZYK2_9BIFI</name>
<evidence type="ECO:0000256" key="2">
    <source>
        <dbReference type="SAM" id="SignalP"/>
    </source>
</evidence>
<organism evidence="4 5">
    <name type="scientific">Bifidobacterium pseudolongum subsp. globosum</name>
    <dbReference type="NCBI Taxonomy" id="1690"/>
    <lineage>
        <taxon>Bacteria</taxon>
        <taxon>Bacillati</taxon>
        <taxon>Actinomycetota</taxon>
        <taxon>Actinomycetes</taxon>
        <taxon>Bifidobacteriales</taxon>
        <taxon>Bifidobacteriaceae</taxon>
        <taxon>Bifidobacterium</taxon>
    </lineage>
</organism>
<dbReference type="AlphaFoldDB" id="A0A4Q4ZYK2"/>
<sequence>MQLSTQSPHSTRAQQHKTRESHGFRRAFVLLLALCMSVCAGACGARPDAGGASATATGAPASSTVAVTLQPYFAEHMVLQREAPITISGLIARQDGDVDASKLEVSLTGDGAKHTGTATVAKGRFTATIDPLPASETPYALTIAYDGRSVFHLDEVYMGDVFVASGQSNMELNYQQYYGTEQQARENLRSAFTLDDLPELVNDPGIHFVRAAHDTTSVDFPMDSVMDGQWKPCTGSNAQYLGYLPQFFAQQLRAREPHVPVGIIQTSWGGTPISSHVPGGRIYKNHIEPLRGMRIAGVLWYQGCNDAWQLQNALEYEARFSTLINDYRAVFADPDLPFLYVQLARWGGAQYTQYVRQAQLDTLTDSNLKSTSNLGMTVAIDTDKGTSSVIHPLGKDIIAARMADQWHAIRAHKAIPSGPIAAAARRAGDGTVQLTFQSGTAQGLRAMKPDYSLSASADAVATATSQPVEGFEVADSSGEFRKATASIDGSTVTLRCPQVRTISQVRYLWAGEPHSDSLLYNASALPASPFILAVSR</sequence>
<dbReference type="PANTHER" id="PTHR22901">
    <property type="entry name" value="SIALATE O-ACETYLESTERASE"/>
    <property type="match status" value="1"/>
</dbReference>
<comment type="caution">
    <text evidence="4">The sequence shown here is derived from an EMBL/GenBank/DDBJ whole genome shotgun (WGS) entry which is preliminary data.</text>
</comment>
<evidence type="ECO:0000313" key="4">
    <source>
        <dbReference type="EMBL" id="RYQ08434.1"/>
    </source>
</evidence>
<dbReference type="SUPFAM" id="SSF52266">
    <property type="entry name" value="SGNH hydrolase"/>
    <property type="match status" value="1"/>
</dbReference>
<dbReference type="InterPro" id="IPR039329">
    <property type="entry name" value="SIAE"/>
</dbReference>
<proteinExistence type="predicted"/>
<feature type="chain" id="PRO_5020190079" evidence="2">
    <location>
        <begin position="43"/>
        <end position="536"/>
    </location>
</feature>
<dbReference type="EMBL" id="RYUH01000015">
    <property type="protein sequence ID" value="RYQ08434.1"/>
    <property type="molecule type" value="Genomic_DNA"/>
</dbReference>
<accession>A0A4Q4ZYK2</accession>
<feature type="signal peptide" evidence="2">
    <location>
        <begin position="1"/>
        <end position="42"/>
    </location>
</feature>
<evidence type="ECO:0000256" key="1">
    <source>
        <dbReference type="ARBA" id="ARBA00022801"/>
    </source>
</evidence>
<evidence type="ECO:0000259" key="3">
    <source>
        <dbReference type="Pfam" id="PF03629"/>
    </source>
</evidence>
<gene>
    <name evidence="4" type="ORF">PG2093B_1574</name>
</gene>
<reference evidence="4 5" key="1">
    <citation type="submission" date="2018-12" db="EMBL/GenBank/DDBJ databases">
        <title>Unveiling genomic diversity among members of the Bifidobacterium pseudolongum species, a widely distributed gut commensal of the animal kingdom.</title>
        <authorList>
            <person name="Lugli G.A."/>
            <person name="Duranti S."/>
            <person name="Albert K."/>
            <person name="Mancabelli L."/>
            <person name="Napoli S."/>
            <person name="Viappiani A."/>
            <person name="Anzalone R."/>
            <person name="Longhi G."/>
            <person name="Milani C."/>
            <person name="Turroni F."/>
            <person name="Alessandri G."/>
            <person name="Sela D.A."/>
            <person name="Van Sinderen D."/>
            <person name="Ventura M."/>
        </authorList>
    </citation>
    <scope>NUCLEOTIDE SEQUENCE [LARGE SCALE GENOMIC DNA]</scope>
    <source>
        <strain evidence="4 5">2093B</strain>
    </source>
</reference>
<dbReference type="PANTHER" id="PTHR22901:SF0">
    <property type="entry name" value="SIALATE O-ACETYLESTERASE"/>
    <property type="match status" value="1"/>
</dbReference>
<keyword evidence="1" id="KW-0378">Hydrolase</keyword>
<dbReference type="Pfam" id="PF03629">
    <property type="entry name" value="SASA"/>
    <property type="match status" value="1"/>
</dbReference>
<protein>
    <submittedName>
        <fullName evidence="4">Sialic acid-specific 9-O-acetylesterase</fullName>
    </submittedName>
</protein>
<dbReference type="RefSeq" id="WP_242502889.1">
    <property type="nucleotide sequence ID" value="NZ_RYUH01000015.1"/>
</dbReference>
<dbReference type="InterPro" id="IPR005181">
    <property type="entry name" value="SASA"/>
</dbReference>
<evidence type="ECO:0000313" key="5">
    <source>
        <dbReference type="Proteomes" id="UP000292568"/>
    </source>
</evidence>
<dbReference type="Gene3D" id="3.40.50.1110">
    <property type="entry name" value="SGNH hydrolase"/>
    <property type="match status" value="1"/>
</dbReference>
<dbReference type="GO" id="GO:0005975">
    <property type="term" value="P:carbohydrate metabolic process"/>
    <property type="evidence" value="ECO:0007669"/>
    <property type="project" value="TreeGrafter"/>
</dbReference>
<dbReference type="Proteomes" id="UP000292568">
    <property type="component" value="Unassembled WGS sequence"/>
</dbReference>
<dbReference type="GO" id="GO:0001681">
    <property type="term" value="F:sialate O-acetylesterase activity"/>
    <property type="evidence" value="ECO:0007669"/>
    <property type="project" value="InterPro"/>
</dbReference>
<dbReference type="InterPro" id="IPR036514">
    <property type="entry name" value="SGNH_hydro_sf"/>
</dbReference>
<feature type="domain" description="Sialate O-acetylesterase" evidence="3">
    <location>
        <begin position="160"/>
        <end position="382"/>
    </location>
</feature>